<dbReference type="Pfam" id="PF18990">
    <property type="entry name" value="DUF5723"/>
    <property type="match status" value="1"/>
</dbReference>
<evidence type="ECO:0000259" key="2">
    <source>
        <dbReference type="Pfam" id="PF18990"/>
    </source>
</evidence>
<keyword evidence="4" id="KW-1185">Reference proteome</keyword>
<evidence type="ECO:0000313" key="3">
    <source>
        <dbReference type="EMBL" id="WZN44345.1"/>
    </source>
</evidence>
<dbReference type="EMBL" id="CP150096">
    <property type="protein sequence ID" value="WZN44345.1"/>
    <property type="molecule type" value="Genomic_DNA"/>
</dbReference>
<evidence type="ECO:0000313" key="4">
    <source>
        <dbReference type="Proteomes" id="UP001449657"/>
    </source>
</evidence>
<feature type="chain" id="PRO_5045309633" evidence="1">
    <location>
        <begin position="22"/>
        <end position="495"/>
    </location>
</feature>
<proteinExistence type="predicted"/>
<keyword evidence="1" id="KW-0732">Signal</keyword>
<feature type="signal peptide" evidence="1">
    <location>
        <begin position="1"/>
        <end position="21"/>
    </location>
</feature>
<accession>A0ABZ2YYZ7</accession>
<gene>
    <name evidence="3" type="ORF">WJU22_15720</name>
</gene>
<dbReference type="Proteomes" id="UP001449657">
    <property type="component" value="Chromosome"/>
</dbReference>
<dbReference type="RefSeq" id="WP_341839133.1">
    <property type="nucleotide sequence ID" value="NZ_CP149792.1"/>
</dbReference>
<sequence>MLNSRLGYLALCLLTAVSAQAQVFTGYHTSQYAGVHAIPFNPALGAGSRYKWDVNIVGADVKAGNTYYSFVKSSLFSSQEKLVRNVDYIPDTNATRRQYGWGSGEIMLPSVLFSIDEKQSVAFTWRVRGSANAGGVETNIANFFALNYPNPRFTNRNFAAKFAAGNGHAWNEFGFSYSRVIKDEGDHRWKAGITLKYLGGQAAAYTVVRDASFTFNTTELADINSAKVYYAYNEEMDSYTDNDSWASYYKPFQNPGIGADIGVVYEWRPDNDGFGSMHEGGPDWNPDADTWKARFGVSVVDIGGIKYKKAMASANLDMTANNVIVRSLNKQRGESMRRYATRLATMFTPMENEETYYMNLPTSLNLFGDYNLNGRFFLSASATLALNSGEKDDNKTSALTQLTVTPRYELRNLGVYLPVSVNRYGQADAGFALRAGPLVIGSASILSTLGRRMINHADVFVALRVVPIRFSKWSWDKGSDGTYRKRRRNLGCPTI</sequence>
<name>A0ABZ2YYZ7_9BACT</name>
<reference evidence="3 4" key="1">
    <citation type="submission" date="2024-03" db="EMBL/GenBank/DDBJ databases">
        <title>Chitinophaga caseinilytica sp. nov., a casein hydrolysing bacterium isolated from forest soil.</title>
        <authorList>
            <person name="Lee D.S."/>
            <person name="Han D.M."/>
            <person name="Baek J.H."/>
            <person name="Choi D.G."/>
            <person name="Jeon J.H."/>
            <person name="Jeon C.O."/>
        </authorList>
    </citation>
    <scope>NUCLEOTIDE SEQUENCE [LARGE SCALE GENOMIC DNA]</scope>
    <source>
        <strain evidence="3 4">KACC 19118</strain>
    </source>
</reference>
<dbReference type="InterPro" id="IPR043781">
    <property type="entry name" value="DUF5723"/>
</dbReference>
<feature type="domain" description="DUF5723" evidence="2">
    <location>
        <begin position="42"/>
        <end position="441"/>
    </location>
</feature>
<organism evidence="3 4">
    <name type="scientific">Chitinophaga caseinilytica</name>
    <dbReference type="NCBI Taxonomy" id="2267521"/>
    <lineage>
        <taxon>Bacteria</taxon>
        <taxon>Pseudomonadati</taxon>
        <taxon>Bacteroidota</taxon>
        <taxon>Chitinophagia</taxon>
        <taxon>Chitinophagales</taxon>
        <taxon>Chitinophagaceae</taxon>
        <taxon>Chitinophaga</taxon>
    </lineage>
</organism>
<protein>
    <submittedName>
        <fullName evidence="3">DUF5723 family protein</fullName>
    </submittedName>
</protein>
<evidence type="ECO:0000256" key="1">
    <source>
        <dbReference type="SAM" id="SignalP"/>
    </source>
</evidence>